<dbReference type="Pfam" id="PF00227">
    <property type="entry name" value="Proteasome"/>
    <property type="match status" value="1"/>
</dbReference>
<dbReference type="PROSITE" id="PS51476">
    <property type="entry name" value="PROTEASOME_BETA_2"/>
    <property type="match status" value="1"/>
</dbReference>
<evidence type="ECO:0000256" key="3">
    <source>
        <dbReference type="ARBA" id="ARBA00022670"/>
    </source>
</evidence>
<comment type="subunit">
    <text evidence="10">Component of the proteasome complex.</text>
</comment>
<sequence>METVELYNSQEQIVLDDLSEPVKTGTTIMAVQYKGGIVIGADSRTTSGALIVNRVTDKLTPVADKIFSLRSGSAADTQEIAAIVRYYLNILSTEQGKPPTVKMAANLFRQFCYVYKNYLLASIICAGYDETDGPSIYSIPLGGAIIKQPYAIGGSGSTYLYGYCDANFKEDMTKEECVSFVTNAVGLAIARDGSSGGIIRYAIIDSDGVERHTIYGDQVKNYFK</sequence>
<evidence type="ECO:0000313" key="12">
    <source>
        <dbReference type="Proteomes" id="UP001149090"/>
    </source>
</evidence>
<protein>
    <recommendedName>
        <fullName evidence="10">Proteasome subunit beta</fullName>
    </recommendedName>
</protein>
<keyword evidence="3" id="KW-0645">Protease</keyword>
<evidence type="ECO:0000256" key="2">
    <source>
        <dbReference type="ARBA" id="ARBA00022490"/>
    </source>
</evidence>
<dbReference type="Gene3D" id="3.60.20.10">
    <property type="entry name" value="Glutamine Phosphoribosylpyrophosphate, subunit 1, domain 1"/>
    <property type="match status" value="1"/>
</dbReference>
<keyword evidence="6 10" id="KW-0647">Proteasome</keyword>
<name>A0A9Q0LCG4_ANAIG</name>
<evidence type="ECO:0000256" key="10">
    <source>
        <dbReference type="RuleBase" id="RU004203"/>
    </source>
</evidence>
<comment type="caution">
    <text evidence="11">The sequence shown here is derived from an EMBL/GenBank/DDBJ whole genome shotgun (WGS) entry which is preliminary data.</text>
</comment>
<dbReference type="CDD" id="cd03762">
    <property type="entry name" value="proteasome_beta_type_6"/>
    <property type="match status" value="1"/>
</dbReference>
<comment type="similarity">
    <text evidence="10">Belongs to the peptidase T1B family.</text>
</comment>
<dbReference type="Proteomes" id="UP001149090">
    <property type="component" value="Unassembled WGS sequence"/>
</dbReference>
<dbReference type="PANTHER" id="PTHR32194">
    <property type="entry name" value="METALLOPROTEASE TLDD"/>
    <property type="match status" value="1"/>
</dbReference>
<dbReference type="GO" id="GO:0019774">
    <property type="term" value="C:proteasome core complex, beta-subunit complex"/>
    <property type="evidence" value="ECO:0007669"/>
    <property type="project" value="UniProtKB-ARBA"/>
</dbReference>
<dbReference type="GO" id="GO:0005737">
    <property type="term" value="C:cytoplasm"/>
    <property type="evidence" value="ECO:0007669"/>
    <property type="project" value="UniProtKB-SubCell"/>
</dbReference>
<evidence type="ECO:0000256" key="6">
    <source>
        <dbReference type="ARBA" id="ARBA00022942"/>
    </source>
</evidence>
<dbReference type="GO" id="GO:0004298">
    <property type="term" value="F:threonine-type endopeptidase activity"/>
    <property type="evidence" value="ECO:0007669"/>
    <property type="project" value="UniProtKB-KW"/>
</dbReference>
<dbReference type="SUPFAM" id="SSF56235">
    <property type="entry name" value="N-terminal nucleophile aminohydrolases (Ntn hydrolases)"/>
    <property type="match status" value="1"/>
</dbReference>
<dbReference type="GO" id="GO:0005634">
    <property type="term" value="C:nucleus"/>
    <property type="evidence" value="ECO:0007669"/>
    <property type="project" value="UniProtKB-SubCell"/>
</dbReference>
<dbReference type="AlphaFoldDB" id="A0A9Q0LCG4"/>
<feature type="active site" description="Nucleophile" evidence="9">
    <location>
        <position position="26"/>
    </location>
</feature>
<evidence type="ECO:0000256" key="4">
    <source>
        <dbReference type="ARBA" id="ARBA00022698"/>
    </source>
</evidence>
<dbReference type="PRINTS" id="PR00141">
    <property type="entry name" value="PROTEASOME"/>
</dbReference>
<comment type="function">
    <text evidence="10">Component of the proteasome, a multicatalytic proteinase complex which is characterized by its ability to cleave peptides with Arg, Phe, Tyr, Leu, and Glu adjacent to the leaving group at neutral or slightly basic pH. The proteasome has an ATP-dependent proteolytic activity.</text>
</comment>
<keyword evidence="7" id="KW-0865">Zymogen</keyword>
<dbReference type="EMBL" id="JAPDFW010000096">
    <property type="protein sequence ID" value="KAJ5070327.1"/>
    <property type="molecule type" value="Genomic_DNA"/>
</dbReference>
<dbReference type="FunFam" id="3.60.20.10:FF:000010">
    <property type="entry name" value="Proteasome subunit beta type-1"/>
    <property type="match status" value="1"/>
</dbReference>
<gene>
    <name evidence="11" type="ORF">M0811_10993</name>
</gene>
<keyword evidence="2 10" id="KW-0963">Cytoplasm</keyword>
<keyword evidence="5" id="KW-0378">Hydrolase</keyword>
<dbReference type="InterPro" id="IPR029055">
    <property type="entry name" value="Ntn_hydrolases_N"/>
</dbReference>
<organism evidence="11 12">
    <name type="scientific">Anaeramoeba ignava</name>
    <name type="common">Anaerobic marine amoeba</name>
    <dbReference type="NCBI Taxonomy" id="1746090"/>
    <lineage>
        <taxon>Eukaryota</taxon>
        <taxon>Metamonada</taxon>
        <taxon>Anaeramoebidae</taxon>
        <taxon>Anaeramoeba</taxon>
    </lineage>
</organism>
<keyword evidence="4" id="KW-0888">Threonine protease</keyword>
<dbReference type="OMA" id="TFIYGYC"/>
<evidence type="ECO:0000256" key="9">
    <source>
        <dbReference type="PIRSR" id="PIRSR600243-1"/>
    </source>
</evidence>
<dbReference type="InterPro" id="IPR016050">
    <property type="entry name" value="Proteasome_bsu_CS"/>
</dbReference>
<evidence type="ECO:0000313" key="11">
    <source>
        <dbReference type="EMBL" id="KAJ5070327.1"/>
    </source>
</evidence>
<dbReference type="InterPro" id="IPR001353">
    <property type="entry name" value="Proteasome_sua/b"/>
</dbReference>
<keyword evidence="8 10" id="KW-0539">Nucleus</keyword>
<dbReference type="GO" id="GO:0051603">
    <property type="term" value="P:proteolysis involved in protein catabolic process"/>
    <property type="evidence" value="ECO:0007669"/>
    <property type="project" value="InterPro"/>
</dbReference>
<comment type="catalytic activity">
    <reaction evidence="1">
        <text>Cleavage of peptide bonds with very broad specificity.</text>
        <dbReference type="EC" id="3.4.25.1"/>
    </reaction>
</comment>
<dbReference type="InterPro" id="IPR000243">
    <property type="entry name" value="Pept_T1A_subB"/>
</dbReference>
<evidence type="ECO:0000256" key="5">
    <source>
        <dbReference type="ARBA" id="ARBA00022801"/>
    </source>
</evidence>
<evidence type="ECO:0000256" key="1">
    <source>
        <dbReference type="ARBA" id="ARBA00001198"/>
    </source>
</evidence>
<keyword evidence="12" id="KW-1185">Reference proteome</keyword>
<evidence type="ECO:0000256" key="8">
    <source>
        <dbReference type="ARBA" id="ARBA00023242"/>
    </source>
</evidence>
<dbReference type="PANTHER" id="PTHR32194:SF0">
    <property type="entry name" value="ATP-DEPENDENT PROTEASE SUBUNIT HSLV"/>
    <property type="match status" value="1"/>
</dbReference>
<reference evidence="11" key="1">
    <citation type="submission" date="2022-10" db="EMBL/GenBank/DDBJ databases">
        <title>Novel sulphate-reducing endosymbionts in the free-living metamonad Anaeramoeba.</title>
        <authorList>
            <person name="Jerlstrom-Hultqvist J."/>
            <person name="Cepicka I."/>
            <person name="Gallot-Lavallee L."/>
            <person name="Salas-Leiva D."/>
            <person name="Curtis B.A."/>
            <person name="Zahonova K."/>
            <person name="Pipaliya S."/>
            <person name="Dacks J."/>
            <person name="Roger A.J."/>
        </authorList>
    </citation>
    <scope>NUCLEOTIDE SEQUENCE</scope>
    <source>
        <strain evidence="11">BMAN</strain>
    </source>
</reference>
<evidence type="ECO:0000256" key="7">
    <source>
        <dbReference type="ARBA" id="ARBA00023145"/>
    </source>
</evidence>
<accession>A0A9Q0LCG4</accession>
<dbReference type="InterPro" id="IPR023333">
    <property type="entry name" value="Proteasome_suB-type"/>
</dbReference>
<dbReference type="PROSITE" id="PS00854">
    <property type="entry name" value="PROTEASOME_BETA_1"/>
    <property type="match status" value="1"/>
</dbReference>
<comment type="subcellular location">
    <subcellularLocation>
        <location evidence="10">Cytoplasm</location>
    </subcellularLocation>
    <subcellularLocation>
        <location evidence="10">Nucleus</location>
    </subcellularLocation>
</comment>
<proteinExistence type="inferred from homology"/>
<dbReference type="OrthoDB" id="7854943at2759"/>